<dbReference type="SUPFAM" id="SSF53474">
    <property type="entry name" value="alpha/beta-Hydrolases"/>
    <property type="match status" value="1"/>
</dbReference>
<dbReference type="Pfam" id="PF01738">
    <property type="entry name" value="DLH"/>
    <property type="match status" value="1"/>
</dbReference>
<organism evidence="2 3">
    <name type="scientific">Riccia sorocarpa</name>
    <dbReference type="NCBI Taxonomy" id="122646"/>
    <lineage>
        <taxon>Eukaryota</taxon>
        <taxon>Viridiplantae</taxon>
        <taxon>Streptophyta</taxon>
        <taxon>Embryophyta</taxon>
        <taxon>Marchantiophyta</taxon>
        <taxon>Marchantiopsida</taxon>
        <taxon>Marchantiidae</taxon>
        <taxon>Marchantiales</taxon>
        <taxon>Ricciaceae</taxon>
        <taxon>Riccia</taxon>
    </lineage>
</organism>
<dbReference type="Gene3D" id="3.40.50.1820">
    <property type="entry name" value="alpha/beta hydrolase"/>
    <property type="match status" value="1"/>
</dbReference>
<protein>
    <recommendedName>
        <fullName evidence="1">Dienelactone hydrolase domain-containing protein</fullName>
    </recommendedName>
</protein>
<accession>A0ABD3GSF8</accession>
<name>A0ABD3GSF8_9MARC</name>
<evidence type="ECO:0000259" key="1">
    <source>
        <dbReference type="Pfam" id="PF01738"/>
    </source>
</evidence>
<dbReference type="AlphaFoldDB" id="A0ABD3GSF8"/>
<reference evidence="2 3" key="1">
    <citation type="submission" date="2024-09" db="EMBL/GenBank/DDBJ databases">
        <title>Chromosome-scale assembly of Riccia sorocarpa.</title>
        <authorList>
            <person name="Paukszto L."/>
        </authorList>
    </citation>
    <scope>NUCLEOTIDE SEQUENCE [LARGE SCALE GENOMIC DNA]</scope>
    <source>
        <strain evidence="2">LP-2024</strain>
        <tissue evidence="2">Aerial parts of the thallus</tissue>
    </source>
</reference>
<dbReference type="Proteomes" id="UP001633002">
    <property type="component" value="Unassembled WGS sequence"/>
</dbReference>
<evidence type="ECO:0000313" key="3">
    <source>
        <dbReference type="Proteomes" id="UP001633002"/>
    </source>
</evidence>
<gene>
    <name evidence="2" type="ORF">R1sor_023680</name>
</gene>
<evidence type="ECO:0000313" key="2">
    <source>
        <dbReference type="EMBL" id="KAL3680724.1"/>
    </source>
</evidence>
<keyword evidence="3" id="KW-1185">Reference proteome</keyword>
<dbReference type="EMBL" id="JBJQOH010000007">
    <property type="protein sequence ID" value="KAL3680724.1"/>
    <property type="molecule type" value="Genomic_DNA"/>
</dbReference>
<dbReference type="InterPro" id="IPR002925">
    <property type="entry name" value="Dienelactn_hydro"/>
</dbReference>
<sequence length="246" mass="26803">MASEACCKPAPAAEHFDEGTTIKFGGLDAYVNPGLATAIRTSAVILISDVFGYDKPLIRELADKTAARGFFVVVPDLFHGDPFVPTDPQNPAGSISAWMPKHDATDLIGLKAVIKQLREQGVKKIGVAGFCWGAKPAMGLAVEDEPLIDSAVFCHPSLLTDDEVRSIKVPAQFLLSEIDRQVPPERAAAFKEILASKPEVESFLKIFPGMEHGWAVRYDVNVPEQVKAAHEAHDDMLGWYKKHLTV</sequence>
<proteinExistence type="predicted"/>
<dbReference type="PANTHER" id="PTHR17630">
    <property type="entry name" value="DIENELACTONE HYDROLASE"/>
    <property type="match status" value="1"/>
</dbReference>
<dbReference type="PANTHER" id="PTHR17630:SF44">
    <property type="entry name" value="PROTEIN AIM2"/>
    <property type="match status" value="1"/>
</dbReference>
<comment type="caution">
    <text evidence="2">The sequence shown here is derived from an EMBL/GenBank/DDBJ whole genome shotgun (WGS) entry which is preliminary data.</text>
</comment>
<feature type="domain" description="Dienelactone hydrolase" evidence="1">
    <location>
        <begin position="38"/>
        <end position="243"/>
    </location>
</feature>
<dbReference type="InterPro" id="IPR029058">
    <property type="entry name" value="AB_hydrolase_fold"/>
</dbReference>